<sequence length="498" mass="53195">MIKNWTGDGPRRIAFTIIELLVALAIATLLTAIALPSLKEGMRTSSLSRSAGIVQGAFVNARAQAIRTGRPFGVVIERIRRSIGDGTADQLDFFAANYATRMYYVQSPIEYRGDTEDAVCYPVFQTAASTPLPGIAAPQFLVAPRIFFPQRSAGLLYAAAGPSPSLAAQNLLTAGTRFSLGDSGYVFEIERAEKVTGYTTDMVDRLTGASVFQFNEIGTLVDFNFVGTTPETRTQTGVYRPTNPLLTADFPAAPQPAQFHEARFPGGIEPYQGISFRFLTNPIPAALAPVTLVGKSVIDLSISGPTEDPLAFGTQAIFDSTPGVDAPAMAANVQFNNIAVMFSPDGKVDSVYYDQRLVAGNTVTGFVPQRLVTGTTLAFNVGFVDGVLDNIDDGARFPEHIDGTDYQVTGNDFPLNDPQPPLALEVSQTPNFANTDCVWINIQPSSGAVTQVGVAGQPPPGVFSNYYGLGPVPGQSARNVMRYRLLQARKLASGGTVQ</sequence>
<keyword evidence="1" id="KW-1133">Transmembrane helix</keyword>
<dbReference type="OrthoDB" id="262547at2"/>
<evidence type="ECO:0000313" key="3">
    <source>
        <dbReference type="Proteomes" id="UP000315003"/>
    </source>
</evidence>
<dbReference type="RefSeq" id="WP_145272629.1">
    <property type="nucleotide sequence ID" value="NZ_CP036272.1"/>
</dbReference>
<evidence type="ECO:0000313" key="2">
    <source>
        <dbReference type="EMBL" id="QDT60248.1"/>
    </source>
</evidence>
<protein>
    <submittedName>
        <fullName evidence="2">Uncharacterized protein</fullName>
    </submittedName>
</protein>
<organism evidence="2 3">
    <name type="scientific">Stieleria bergensis</name>
    <dbReference type="NCBI Taxonomy" id="2528025"/>
    <lineage>
        <taxon>Bacteria</taxon>
        <taxon>Pseudomonadati</taxon>
        <taxon>Planctomycetota</taxon>
        <taxon>Planctomycetia</taxon>
        <taxon>Pirellulales</taxon>
        <taxon>Pirellulaceae</taxon>
        <taxon>Stieleria</taxon>
    </lineage>
</organism>
<dbReference type="AlphaFoldDB" id="A0A517SVV1"/>
<keyword evidence="1" id="KW-0812">Transmembrane</keyword>
<dbReference type="InterPro" id="IPR045584">
    <property type="entry name" value="Pilin-like"/>
</dbReference>
<accession>A0A517SVV1</accession>
<keyword evidence="3" id="KW-1185">Reference proteome</keyword>
<evidence type="ECO:0000256" key="1">
    <source>
        <dbReference type="SAM" id="Phobius"/>
    </source>
</evidence>
<name>A0A517SVV1_9BACT</name>
<dbReference type="Gene3D" id="3.30.700.10">
    <property type="entry name" value="Glycoprotein, Type 4 Pilin"/>
    <property type="match status" value="1"/>
</dbReference>
<dbReference type="Pfam" id="PF07963">
    <property type="entry name" value="N_methyl"/>
    <property type="match status" value="1"/>
</dbReference>
<dbReference type="SUPFAM" id="SSF54523">
    <property type="entry name" value="Pili subunits"/>
    <property type="match status" value="1"/>
</dbReference>
<dbReference type="InterPro" id="IPR012902">
    <property type="entry name" value="N_methyl_site"/>
</dbReference>
<dbReference type="Proteomes" id="UP000315003">
    <property type="component" value="Chromosome"/>
</dbReference>
<proteinExistence type="predicted"/>
<reference evidence="2 3" key="1">
    <citation type="submission" date="2019-02" db="EMBL/GenBank/DDBJ databases">
        <title>Deep-cultivation of Planctomycetes and their phenomic and genomic characterization uncovers novel biology.</title>
        <authorList>
            <person name="Wiegand S."/>
            <person name="Jogler M."/>
            <person name="Boedeker C."/>
            <person name="Pinto D."/>
            <person name="Vollmers J."/>
            <person name="Rivas-Marin E."/>
            <person name="Kohn T."/>
            <person name="Peeters S.H."/>
            <person name="Heuer A."/>
            <person name="Rast P."/>
            <person name="Oberbeckmann S."/>
            <person name="Bunk B."/>
            <person name="Jeske O."/>
            <person name="Meyerdierks A."/>
            <person name="Storesund J.E."/>
            <person name="Kallscheuer N."/>
            <person name="Luecker S."/>
            <person name="Lage O.M."/>
            <person name="Pohl T."/>
            <person name="Merkel B.J."/>
            <person name="Hornburger P."/>
            <person name="Mueller R.-W."/>
            <person name="Bruemmer F."/>
            <person name="Labrenz M."/>
            <person name="Spormann A.M."/>
            <person name="Op den Camp H."/>
            <person name="Overmann J."/>
            <person name="Amann R."/>
            <person name="Jetten M.S.M."/>
            <person name="Mascher T."/>
            <person name="Medema M.H."/>
            <person name="Devos D.P."/>
            <person name="Kaster A.-K."/>
            <person name="Ovreas L."/>
            <person name="Rohde M."/>
            <person name="Galperin M.Y."/>
            <person name="Jogler C."/>
        </authorList>
    </citation>
    <scope>NUCLEOTIDE SEQUENCE [LARGE SCALE GENOMIC DNA]</scope>
    <source>
        <strain evidence="2 3">SV_7m_r</strain>
    </source>
</reference>
<keyword evidence="1" id="KW-0472">Membrane</keyword>
<dbReference type="EMBL" id="CP036272">
    <property type="protein sequence ID" value="QDT60248.1"/>
    <property type="molecule type" value="Genomic_DNA"/>
</dbReference>
<gene>
    <name evidence="2" type="ORF">SV7mr_27680</name>
</gene>
<feature type="transmembrane region" description="Helical" evidence="1">
    <location>
        <begin position="12"/>
        <end position="35"/>
    </location>
</feature>